<feature type="region of interest" description="Disordered" evidence="1">
    <location>
        <begin position="146"/>
        <end position="210"/>
    </location>
</feature>
<feature type="compositionally biased region" description="Basic residues" evidence="1">
    <location>
        <begin position="28"/>
        <end position="43"/>
    </location>
</feature>
<evidence type="ECO:0000313" key="3">
    <source>
        <dbReference type="Proteomes" id="UP000308197"/>
    </source>
</evidence>
<evidence type="ECO:0000313" key="2">
    <source>
        <dbReference type="EMBL" id="TFK91458.1"/>
    </source>
</evidence>
<evidence type="ECO:0000256" key="1">
    <source>
        <dbReference type="SAM" id="MobiDB-lite"/>
    </source>
</evidence>
<dbReference type="InParanoid" id="A0A5C3PUG8"/>
<feature type="compositionally biased region" description="Basic residues" evidence="1">
    <location>
        <begin position="146"/>
        <end position="168"/>
    </location>
</feature>
<gene>
    <name evidence="2" type="ORF">K466DRAFT_660070</name>
</gene>
<feature type="region of interest" description="Disordered" evidence="1">
    <location>
        <begin position="1"/>
        <end position="44"/>
    </location>
</feature>
<sequence length="407" mass="45255">MVKTRSSKNASQAASLPPQAGPATTSIPHRKRSTTSAKAKKAFSKPCEKGMENNELVIFELPMQPEGWELLPHPRSPKSDKCRTNEGNLLSTREQVRRWTFLNRCDHIMWFDASQVYCTPCDKVIELRGKKHGVYEVYHYVKHWERKHQPKKDSRKKGMTSGKPRRTATRCSSQPQILVASPTPELSSDDSADMAVDSDATPLPQTPDPLPTMQLPETHHAFKSDRRTVSPLEPSQALWYTSSDPGPSTDVVTAKIGSIPPRELVVSHDRGEDGTHHVLQPRSEQLNPCGGPKCELSPTLHALTGLEVHLDLAAVQDTVPKTLAPTLQYGSPESRLLGELADFAEMKPHTANTDSDSGDLETRVERVLCCRKSVSRLGLQLETSDLRLRTWGCLLPFPGVDKMDDRP</sequence>
<reference evidence="2 3" key="1">
    <citation type="journal article" date="2019" name="Nat. Ecol. Evol.">
        <title>Megaphylogeny resolves global patterns of mushroom evolution.</title>
        <authorList>
            <person name="Varga T."/>
            <person name="Krizsan K."/>
            <person name="Foldi C."/>
            <person name="Dima B."/>
            <person name="Sanchez-Garcia M."/>
            <person name="Sanchez-Ramirez S."/>
            <person name="Szollosi G.J."/>
            <person name="Szarkandi J.G."/>
            <person name="Papp V."/>
            <person name="Albert L."/>
            <person name="Andreopoulos W."/>
            <person name="Angelini C."/>
            <person name="Antonin V."/>
            <person name="Barry K.W."/>
            <person name="Bougher N.L."/>
            <person name="Buchanan P."/>
            <person name="Buyck B."/>
            <person name="Bense V."/>
            <person name="Catcheside P."/>
            <person name="Chovatia M."/>
            <person name="Cooper J."/>
            <person name="Damon W."/>
            <person name="Desjardin D."/>
            <person name="Finy P."/>
            <person name="Geml J."/>
            <person name="Haridas S."/>
            <person name="Hughes K."/>
            <person name="Justo A."/>
            <person name="Karasinski D."/>
            <person name="Kautmanova I."/>
            <person name="Kiss B."/>
            <person name="Kocsube S."/>
            <person name="Kotiranta H."/>
            <person name="LaButti K.M."/>
            <person name="Lechner B.E."/>
            <person name="Liimatainen K."/>
            <person name="Lipzen A."/>
            <person name="Lukacs Z."/>
            <person name="Mihaltcheva S."/>
            <person name="Morgado L.N."/>
            <person name="Niskanen T."/>
            <person name="Noordeloos M.E."/>
            <person name="Ohm R.A."/>
            <person name="Ortiz-Santana B."/>
            <person name="Ovrebo C."/>
            <person name="Racz N."/>
            <person name="Riley R."/>
            <person name="Savchenko A."/>
            <person name="Shiryaev A."/>
            <person name="Soop K."/>
            <person name="Spirin V."/>
            <person name="Szebenyi C."/>
            <person name="Tomsovsky M."/>
            <person name="Tulloss R.E."/>
            <person name="Uehling J."/>
            <person name="Grigoriev I.V."/>
            <person name="Vagvolgyi C."/>
            <person name="Papp T."/>
            <person name="Martin F.M."/>
            <person name="Miettinen O."/>
            <person name="Hibbett D.S."/>
            <person name="Nagy L.G."/>
        </authorList>
    </citation>
    <scope>NUCLEOTIDE SEQUENCE [LARGE SCALE GENOMIC DNA]</scope>
    <source>
        <strain evidence="2 3">HHB13444</strain>
    </source>
</reference>
<proteinExistence type="predicted"/>
<accession>A0A5C3PUG8</accession>
<keyword evidence="3" id="KW-1185">Reference proteome</keyword>
<dbReference type="AlphaFoldDB" id="A0A5C3PUG8"/>
<organism evidence="2 3">
    <name type="scientific">Polyporus arcularius HHB13444</name>
    <dbReference type="NCBI Taxonomy" id="1314778"/>
    <lineage>
        <taxon>Eukaryota</taxon>
        <taxon>Fungi</taxon>
        <taxon>Dikarya</taxon>
        <taxon>Basidiomycota</taxon>
        <taxon>Agaricomycotina</taxon>
        <taxon>Agaricomycetes</taxon>
        <taxon>Polyporales</taxon>
        <taxon>Polyporaceae</taxon>
        <taxon>Polyporus</taxon>
    </lineage>
</organism>
<dbReference type="Proteomes" id="UP000308197">
    <property type="component" value="Unassembled WGS sequence"/>
</dbReference>
<protein>
    <submittedName>
        <fullName evidence="2">Uncharacterized protein</fullName>
    </submittedName>
</protein>
<feature type="compositionally biased region" description="Low complexity" evidence="1">
    <location>
        <begin position="193"/>
        <end position="203"/>
    </location>
</feature>
<name>A0A5C3PUG8_9APHY</name>
<dbReference type="EMBL" id="ML211020">
    <property type="protein sequence ID" value="TFK91458.1"/>
    <property type="molecule type" value="Genomic_DNA"/>
</dbReference>